<name>A0A1S8YPJ8_9GAMM</name>
<evidence type="ECO:0000256" key="1">
    <source>
        <dbReference type="ARBA" id="ARBA00004613"/>
    </source>
</evidence>
<dbReference type="AlphaFoldDB" id="A0A1S8YPJ8"/>
<evidence type="ECO:0000313" key="6">
    <source>
        <dbReference type="EMBL" id="OON41059.1"/>
    </source>
</evidence>
<proteinExistence type="inferred from homology"/>
<dbReference type="STRING" id="1926881.BTJ39_03560"/>
<keyword evidence="7" id="KW-1185">Reference proteome</keyword>
<dbReference type="GO" id="GO:0005576">
    <property type="term" value="C:extracellular region"/>
    <property type="evidence" value="ECO:0007669"/>
    <property type="project" value="UniProtKB-SubCell"/>
</dbReference>
<dbReference type="Proteomes" id="UP000190667">
    <property type="component" value="Unassembled WGS sequence"/>
</dbReference>
<keyword evidence="5" id="KW-0175">Coiled coil</keyword>
<evidence type="ECO:0000256" key="3">
    <source>
        <dbReference type="ARBA" id="ARBA00022525"/>
    </source>
</evidence>
<evidence type="ECO:0000256" key="2">
    <source>
        <dbReference type="ARBA" id="ARBA00007741"/>
    </source>
</evidence>
<dbReference type="InterPro" id="IPR036708">
    <property type="entry name" value="BipD-like_sf"/>
</dbReference>
<comment type="similarity">
    <text evidence="2">Belongs to the invasin protein D family.</text>
</comment>
<organism evidence="6 7">
    <name type="scientific">Izhakiella australiensis</name>
    <dbReference type="NCBI Taxonomy" id="1926881"/>
    <lineage>
        <taxon>Bacteria</taxon>
        <taxon>Pseudomonadati</taxon>
        <taxon>Pseudomonadota</taxon>
        <taxon>Gammaproteobacteria</taxon>
        <taxon>Enterobacterales</taxon>
        <taxon>Erwiniaceae</taxon>
        <taxon>Izhakiella</taxon>
    </lineage>
</organism>
<dbReference type="OrthoDB" id="6624609at2"/>
<dbReference type="RefSeq" id="WP_078001301.1">
    <property type="nucleotide sequence ID" value="NZ_MRUL01000002.1"/>
</dbReference>
<gene>
    <name evidence="6" type="ORF">BTJ39_03560</name>
</gene>
<accession>A0A1S8YPJ8</accession>
<sequence>MIVSYPVTSTAISVPSPVEYDKNASAEQREGQYESEMVLLNNKLFDHLDDLKSIQPDDEGNIIDAEPAEKALGEALSGIIKAREEKNPQSSWEIYEYLSDNLTYLQENYMDCYSKATGKYQDFMSDFNKLKTEMSGFTTPGKDDVKVDLKGLYKKLKDFKEKWEKSGQALLQFPADEKGKETAEYWKKQLGIDYKIVDGKYTFLAKTGPIDTMMEALKKMGDVNKDGEVTLSMARFNEWQNSINSANSTVESDTQIMSQKFSQANTIFNNLTKILSSTIDALYQTDKEFLRN</sequence>
<dbReference type="Gene3D" id="1.20.1710.10">
    <property type="entry name" value="IpaD-like"/>
    <property type="match status" value="1"/>
</dbReference>
<comment type="subcellular location">
    <subcellularLocation>
        <location evidence="1">Secreted</location>
    </subcellularLocation>
</comment>
<evidence type="ECO:0000256" key="5">
    <source>
        <dbReference type="ARBA" id="ARBA00023054"/>
    </source>
</evidence>
<dbReference type="Pfam" id="PF06511">
    <property type="entry name" value="T3SS_TC"/>
    <property type="match status" value="1"/>
</dbReference>
<reference evidence="6 7" key="1">
    <citation type="submission" date="2016-12" db="EMBL/GenBank/DDBJ databases">
        <title>Izhakiella australiana sp. nov. of genus Izhakiella isolated from Australian desert.</title>
        <authorList>
            <person name="Ji M."/>
        </authorList>
    </citation>
    <scope>NUCLEOTIDE SEQUENCE [LARGE SCALE GENOMIC DNA]</scope>
    <source>
        <strain evidence="6 7">D4N98</strain>
    </source>
</reference>
<evidence type="ECO:0000256" key="4">
    <source>
        <dbReference type="ARBA" id="ARBA00023026"/>
    </source>
</evidence>
<keyword evidence="4" id="KW-0843">Virulence</keyword>
<dbReference type="SUPFAM" id="SSF140693">
    <property type="entry name" value="IpaD-like"/>
    <property type="match status" value="1"/>
</dbReference>
<dbReference type="EMBL" id="MRUL01000002">
    <property type="protein sequence ID" value="OON41059.1"/>
    <property type="molecule type" value="Genomic_DNA"/>
</dbReference>
<dbReference type="InterPro" id="IPR009483">
    <property type="entry name" value="IpaD/BipD/SipD"/>
</dbReference>
<comment type="caution">
    <text evidence="6">The sequence shown here is derived from an EMBL/GenBank/DDBJ whole genome shotgun (WGS) entry which is preliminary data.</text>
</comment>
<keyword evidence="3" id="KW-0964">Secreted</keyword>
<protein>
    <recommendedName>
        <fullName evidence="8">IpaD/SipD/SspD family type III secretion system needle tip protein</fullName>
    </recommendedName>
</protein>
<evidence type="ECO:0008006" key="8">
    <source>
        <dbReference type="Google" id="ProtNLM"/>
    </source>
</evidence>
<evidence type="ECO:0000313" key="7">
    <source>
        <dbReference type="Proteomes" id="UP000190667"/>
    </source>
</evidence>